<dbReference type="InterPro" id="IPR003959">
    <property type="entry name" value="ATPase_AAA_core"/>
</dbReference>
<evidence type="ECO:0000313" key="5">
    <source>
        <dbReference type="Proteomes" id="UP000004995"/>
    </source>
</evidence>
<feature type="domain" description="ATPase AAA-type core" evidence="2">
    <location>
        <begin position="80"/>
        <end position="205"/>
    </location>
</feature>
<dbReference type="HOGENOM" id="CLU_010189_5_0_1"/>
<evidence type="ECO:0000313" key="4">
    <source>
        <dbReference type="EnsemblPlants" id="KQL17453"/>
    </source>
</evidence>
<accession>K3ZF20</accession>
<dbReference type="PANTHER" id="PTHR23070">
    <property type="entry name" value="BCS1 AAA-TYPE ATPASE"/>
    <property type="match status" value="1"/>
</dbReference>
<dbReference type="eggNOG" id="KOG0743">
    <property type="taxonomic scope" value="Eukaryota"/>
</dbReference>
<dbReference type="Proteomes" id="UP000004995">
    <property type="component" value="Unassembled WGS sequence"/>
</dbReference>
<dbReference type="Gene3D" id="3.40.50.300">
    <property type="entry name" value="P-loop containing nucleotide triphosphate hydrolases"/>
    <property type="match status" value="1"/>
</dbReference>
<dbReference type="InterPro" id="IPR027417">
    <property type="entry name" value="P-loop_NTPase"/>
</dbReference>
<feature type="region of interest" description="Disordered" evidence="1">
    <location>
        <begin position="224"/>
        <end position="264"/>
    </location>
</feature>
<dbReference type="Pfam" id="PF00004">
    <property type="entry name" value="AAA"/>
    <property type="match status" value="1"/>
</dbReference>
<evidence type="ECO:0000259" key="2">
    <source>
        <dbReference type="Pfam" id="PF00004"/>
    </source>
</evidence>
<gene>
    <name evidence="3" type="ORF">SETIT_3G407400v2</name>
</gene>
<sequence>MNSSLEWGRSEAYVAAEAYLSAPCADRADLPDGPLLGHPSTFATLAMDPDRKQEIVDDLDMFRDGKDYYASVGKAWKRGYLLFGPPRTGKSTMIAAMANYLDYDIYDLELTAVKNNTELRRLFIETTGKSIIVIEDIDCSIDLTGKRNKNNKKKDKNKKMPWEEEDDKVTLSGLLNFIDGLWSARGGARIITIFTTNHKDKLDPAGADPHRDVLLLLPGLEGARQELPGRGRPRALRRGPAAAGGGQHDSGGRGEELDAQLPRSKNRDVDACLAKLVKALNDAKDAALAEPLLALGGVWETPVKV</sequence>
<organism evidence="3">
    <name type="scientific">Setaria italica</name>
    <name type="common">Foxtail millet</name>
    <name type="synonym">Panicum italicum</name>
    <dbReference type="NCBI Taxonomy" id="4555"/>
    <lineage>
        <taxon>Eukaryota</taxon>
        <taxon>Viridiplantae</taxon>
        <taxon>Streptophyta</taxon>
        <taxon>Embryophyta</taxon>
        <taxon>Tracheophyta</taxon>
        <taxon>Spermatophyta</taxon>
        <taxon>Magnoliopsida</taxon>
        <taxon>Liliopsida</taxon>
        <taxon>Poales</taxon>
        <taxon>Poaceae</taxon>
        <taxon>PACMAD clade</taxon>
        <taxon>Panicoideae</taxon>
        <taxon>Panicodae</taxon>
        <taxon>Paniceae</taxon>
        <taxon>Cenchrinae</taxon>
        <taxon>Setaria</taxon>
    </lineage>
</organism>
<dbReference type="OrthoDB" id="676321at2759"/>
<dbReference type="GO" id="GO:0005524">
    <property type="term" value="F:ATP binding"/>
    <property type="evidence" value="ECO:0007669"/>
    <property type="project" value="InterPro"/>
</dbReference>
<reference evidence="3" key="2">
    <citation type="submission" date="2015-07" db="EMBL/GenBank/DDBJ databases">
        <authorList>
            <person name="Noorani M."/>
        </authorList>
    </citation>
    <scope>NUCLEOTIDE SEQUENCE</scope>
    <source>
        <strain evidence="3">Yugu1</strain>
    </source>
</reference>
<dbReference type="Gramene" id="KQL17453">
    <property type="protein sequence ID" value="KQL17453"/>
    <property type="gene ID" value="SETIT_025169mg"/>
</dbReference>
<protein>
    <recommendedName>
        <fullName evidence="2">ATPase AAA-type core domain-containing protein</fullName>
    </recommendedName>
</protein>
<dbReference type="InterPro" id="IPR050747">
    <property type="entry name" value="Mitochondrial_chaperone_BCS1"/>
</dbReference>
<reference evidence="4" key="3">
    <citation type="submission" date="2018-08" db="UniProtKB">
        <authorList>
            <consortium name="EnsemblPlants"/>
        </authorList>
    </citation>
    <scope>IDENTIFICATION</scope>
    <source>
        <strain evidence="4">Yugu1</strain>
    </source>
</reference>
<dbReference type="EMBL" id="CM003530">
    <property type="protein sequence ID" value="RCV19714.1"/>
    <property type="molecule type" value="Genomic_DNA"/>
</dbReference>
<proteinExistence type="predicted"/>
<name>K3ZF20_SETIT</name>
<dbReference type="STRING" id="4555.K3ZF20"/>
<dbReference type="GO" id="GO:0016887">
    <property type="term" value="F:ATP hydrolysis activity"/>
    <property type="evidence" value="ECO:0007669"/>
    <property type="project" value="InterPro"/>
</dbReference>
<dbReference type="AlphaFoldDB" id="K3ZF20"/>
<dbReference type="EnsemblPlants" id="KQL17453">
    <property type="protein sequence ID" value="KQL17453"/>
    <property type="gene ID" value="SETIT_025169mg"/>
</dbReference>
<evidence type="ECO:0000313" key="3">
    <source>
        <dbReference type="EMBL" id="RCV19714.1"/>
    </source>
</evidence>
<keyword evidence="5" id="KW-1185">Reference proteome</keyword>
<reference evidence="3 5" key="1">
    <citation type="journal article" date="2012" name="Nat. Biotechnol.">
        <title>Reference genome sequence of the model plant Setaria.</title>
        <authorList>
            <person name="Bennetzen J.L."/>
            <person name="Schmutz J."/>
            <person name="Wang H."/>
            <person name="Percifield R."/>
            <person name="Hawkins J."/>
            <person name="Pontaroli A.C."/>
            <person name="Estep M."/>
            <person name="Feng L."/>
            <person name="Vaughn J.N."/>
            <person name="Grimwood J."/>
            <person name="Jenkins J."/>
            <person name="Barry K."/>
            <person name="Lindquist E."/>
            <person name="Hellsten U."/>
            <person name="Deshpande S."/>
            <person name="Wang X."/>
            <person name="Wu X."/>
            <person name="Mitros T."/>
            <person name="Triplett J."/>
            <person name="Yang X."/>
            <person name="Ye C.Y."/>
            <person name="Mauro-Herrera M."/>
            <person name="Wang L."/>
            <person name="Li P."/>
            <person name="Sharma M."/>
            <person name="Sharma R."/>
            <person name="Ronald P.C."/>
            <person name="Panaud O."/>
            <person name="Kellogg E.A."/>
            <person name="Brutnell T.P."/>
            <person name="Doust A.N."/>
            <person name="Tuskan G.A."/>
            <person name="Rokhsar D."/>
            <person name="Devos K.M."/>
        </authorList>
    </citation>
    <scope>NUCLEOTIDE SEQUENCE [LARGE SCALE GENOMIC DNA]</scope>
    <source>
        <strain evidence="5">cv. Yugu1</strain>
        <strain evidence="3">Yugu1</strain>
    </source>
</reference>
<evidence type="ECO:0000256" key="1">
    <source>
        <dbReference type="SAM" id="MobiDB-lite"/>
    </source>
</evidence>
<dbReference type="SUPFAM" id="SSF52540">
    <property type="entry name" value="P-loop containing nucleoside triphosphate hydrolases"/>
    <property type="match status" value="1"/>
</dbReference>
<dbReference type="EMBL" id="AGNK02002153">
    <property type="status" value="NOT_ANNOTATED_CDS"/>
    <property type="molecule type" value="Genomic_DNA"/>
</dbReference>